<gene>
    <name evidence="1" type="ORF">BBRV_LOCUS28968</name>
</gene>
<evidence type="ECO:0008006" key="2">
    <source>
        <dbReference type="Google" id="ProtNLM"/>
    </source>
</evidence>
<sequence>MHLFGKPRRESLVAMTESLPPSRHLLLRDINMQERYLIDGGSDLSLFPPRGKAKATGYQLYAANGTTIDTYGQLSVNPNLGLRRDMTWQFVLVDVSHPIIGANFLYHFKAPLSYTPTIKKKFF</sequence>
<dbReference type="EMBL" id="CADCXW020000008">
    <property type="protein sequence ID" value="CAD1540722.1"/>
    <property type="molecule type" value="Genomic_DNA"/>
</dbReference>
<dbReference type="AlphaFoldDB" id="A0A6V7ISI6"/>
<dbReference type="InterPro" id="IPR021109">
    <property type="entry name" value="Peptidase_aspartic_dom_sf"/>
</dbReference>
<organism evidence="1">
    <name type="scientific">Bracon brevicornis</name>
    <dbReference type="NCBI Taxonomy" id="1563983"/>
    <lineage>
        <taxon>Eukaryota</taxon>
        <taxon>Metazoa</taxon>
        <taxon>Ecdysozoa</taxon>
        <taxon>Arthropoda</taxon>
        <taxon>Hexapoda</taxon>
        <taxon>Insecta</taxon>
        <taxon>Pterygota</taxon>
        <taxon>Neoptera</taxon>
        <taxon>Endopterygota</taxon>
        <taxon>Hymenoptera</taxon>
        <taxon>Apocrita</taxon>
        <taxon>Ichneumonoidea</taxon>
        <taxon>Braconidae</taxon>
        <taxon>Braconinae</taxon>
        <taxon>Bracon</taxon>
    </lineage>
</organism>
<dbReference type="SUPFAM" id="SSF50630">
    <property type="entry name" value="Acid proteases"/>
    <property type="match status" value="1"/>
</dbReference>
<accession>A0A6V7ISI6</accession>
<name>A0A6V7ISI6_9HYME</name>
<evidence type="ECO:0000313" key="1">
    <source>
        <dbReference type="EMBL" id="CAD1540722.1"/>
    </source>
</evidence>
<reference evidence="1" key="1">
    <citation type="submission" date="2020-07" db="EMBL/GenBank/DDBJ databases">
        <authorList>
            <person name="Ferguson B K."/>
        </authorList>
    </citation>
    <scope>NUCLEOTIDE SEQUENCE</scope>
    <source>
        <strain evidence="1">L06</strain>
    </source>
</reference>
<protein>
    <recommendedName>
        <fullName evidence="2">Peptidase A2 domain-containing protein</fullName>
    </recommendedName>
</protein>
<proteinExistence type="predicted"/>